<gene>
    <name evidence="1" type="ORF">GAK31_00778</name>
</gene>
<name>A0A7V8FK34_STEMA</name>
<protein>
    <submittedName>
        <fullName evidence="1">Uncharacterized protein</fullName>
    </submittedName>
</protein>
<dbReference type="EMBL" id="WNDS01000001">
    <property type="protein sequence ID" value="KAF1017513.1"/>
    <property type="molecule type" value="Genomic_DNA"/>
</dbReference>
<sequence>MTRSHIRRLRIADADFVCSVRGSAAGVVPASVVFAAYAPGRRLRMRFSSAPAEGRLAGDAGLGHGSLRTADGRWINLHLPAVMQALVLAALGDGRGDDVERDGWRVLDAAALPVPRAAAP</sequence>
<reference evidence="2" key="1">
    <citation type="journal article" date="2020" name="MBio">
        <title>Horizontal gene transfer to a defensive symbiont with a reduced genome amongst a multipartite beetle microbiome.</title>
        <authorList>
            <person name="Waterworth S.C."/>
            <person name="Florez L.V."/>
            <person name="Rees E.R."/>
            <person name="Hertweck C."/>
            <person name="Kaltenpoth M."/>
            <person name="Kwan J.C."/>
        </authorList>
    </citation>
    <scope>NUCLEOTIDE SEQUENCE [LARGE SCALE GENOMIC DNA]</scope>
</reference>
<organism evidence="1 2">
    <name type="scientific">Stenotrophomonas maltophilia</name>
    <name type="common">Pseudomonas maltophilia</name>
    <name type="synonym">Xanthomonas maltophilia</name>
    <dbReference type="NCBI Taxonomy" id="40324"/>
    <lineage>
        <taxon>Bacteria</taxon>
        <taxon>Pseudomonadati</taxon>
        <taxon>Pseudomonadota</taxon>
        <taxon>Gammaproteobacteria</taxon>
        <taxon>Lysobacterales</taxon>
        <taxon>Lysobacteraceae</taxon>
        <taxon>Stenotrophomonas</taxon>
        <taxon>Stenotrophomonas maltophilia group</taxon>
    </lineage>
</organism>
<accession>A0A7V8FK34</accession>
<comment type="caution">
    <text evidence="1">The sequence shown here is derived from an EMBL/GenBank/DDBJ whole genome shotgun (WGS) entry which is preliminary data.</text>
</comment>
<dbReference type="AlphaFoldDB" id="A0A7V8FK34"/>
<proteinExistence type="predicted"/>
<evidence type="ECO:0000313" key="2">
    <source>
        <dbReference type="Proteomes" id="UP000487117"/>
    </source>
</evidence>
<evidence type="ECO:0000313" key="1">
    <source>
        <dbReference type="EMBL" id="KAF1017513.1"/>
    </source>
</evidence>
<dbReference type="Proteomes" id="UP000487117">
    <property type="component" value="Unassembled WGS sequence"/>
</dbReference>